<organism evidence="2 3">
    <name type="scientific">Chondromyces crocatus</name>
    <dbReference type="NCBI Taxonomy" id="52"/>
    <lineage>
        <taxon>Bacteria</taxon>
        <taxon>Pseudomonadati</taxon>
        <taxon>Myxococcota</taxon>
        <taxon>Polyangia</taxon>
        <taxon>Polyangiales</taxon>
        <taxon>Polyangiaceae</taxon>
        <taxon>Chondromyces</taxon>
    </lineage>
</organism>
<dbReference type="STRING" id="52.CMC5_002130"/>
<dbReference type="AlphaFoldDB" id="A0A0K1E5F5"/>
<reference evidence="2 3" key="1">
    <citation type="submission" date="2015-07" db="EMBL/GenBank/DDBJ databases">
        <title>Genome analysis of myxobacterium Chondromyces crocatus Cm c5 reveals a high potential for natural compound synthesis and the genetic basis for the loss of fruiting body formation.</title>
        <authorList>
            <person name="Zaburannyi N."/>
            <person name="Bunk B."/>
            <person name="Maier J."/>
            <person name="Overmann J."/>
            <person name="Mueller R."/>
        </authorList>
    </citation>
    <scope>NUCLEOTIDE SEQUENCE [LARGE SCALE GENOMIC DNA]</scope>
    <source>
        <strain evidence="2 3">Cm c5</strain>
    </source>
</reference>
<proteinExistence type="predicted"/>
<keyword evidence="1" id="KW-1133">Transmembrane helix</keyword>
<dbReference type="OrthoDB" id="9810558at2"/>
<dbReference type="EMBL" id="CP012159">
    <property type="protein sequence ID" value="AKT36100.1"/>
    <property type="molecule type" value="Genomic_DNA"/>
</dbReference>
<keyword evidence="1" id="KW-0472">Membrane</keyword>
<feature type="transmembrane region" description="Helical" evidence="1">
    <location>
        <begin position="134"/>
        <end position="153"/>
    </location>
</feature>
<name>A0A0K1E5F5_CHOCO</name>
<protein>
    <recommendedName>
        <fullName evidence="4">ABC transporter permease</fullName>
    </recommendedName>
</protein>
<feature type="transmembrane region" description="Helical" evidence="1">
    <location>
        <begin position="20"/>
        <end position="42"/>
    </location>
</feature>
<dbReference type="PANTHER" id="PTHR43471">
    <property type="entry name" value="ABC TRANSPORTER PERMEASE"/>
    <property type="match status" value="1"/>
</dbReference>
<dbReference type="GO" id="GO:0005886">
    <property type="term" value="C:plasma membrane"/>
    <property type="evidence" value="ECO:0007669"/>
    <property type="project" value="UniProtKB-SubCell"/>
</dbReference>
<sequence length="310" mass="33150">MLDRVFAIALNTYRESLRARILIGLTVVAFAVAFYSIIVGAFTLRQSARVVSDLGVASISLFGLAVAIIIGATSLQRELEQKTLFPILARPIRRGEYLIGKYLGTLLTIAVFVFADTGLLLLITAGIGGRSLELTIGVGVAIVVALAVGAWRVPSLRTYGFIPWSIVLLVVGIALAGVAPVERRVLLVGGALALLEVGIVAAWATFFSSFSTPFLSALFTVGMLVIGRNADNLMRLPKKFFPAFLVDGGKLLSKLVPNLQIYVPARPLLTGEVSDVNLGMYLGWAGVNAVAWGVGLLAVSAFIFRRRDFL</sequence>
<feature type="transmembrane region" description="Helical" evidence="1">
    <location>
        <begin position="159"/>
        <end position="178"/>
    </location>
</feature>
<dbReference type="KEGG" id="ccro:CMC5_002130"/>
<dbReference type="Proteomes" id="UP000067626">
    <property type="component" value="Chromosome"/>
</dbReference>
<evidence type="ECO:0000313" key="3">
    <source>
        <dbReference type="Proteomes" id="UP000067626"/>
    </source>
</evidence>
<dbReference type="PANTHER" id="PTHR43471:SF10">
    <property type="entry name" value="SLL1107 PROTEIN"/>
    <property type="match status" value="1"/>
</dbReference>
<accession>A0A0K1E5F5</accession>
<dbReference type="RefSeq" id="WP_050428668.1">
    <property type="nucleotide sequence ID" value="NZ_CP012159.1"/>
</dbReference>
<dbReference type="Pfam" id="PF12679">
    <property type="entry name" value="ABC2_membrane_2"/>
    <property type="match status" value="1"/>
</dbReference>
<feature type="transmembrane region" description="Helical" evidence="1">
    <location>
        <begin position="210"/>
        <end position="228"/>
    </location>
</feature>
<keyword evidence="1" id="KW-0812">Transmembrane</keyword>
<dbReference type="GO" id="GO:0140359">
    <property type="term" value="F:ABC-type transporter activity"/>
    <property type="evidence" value="ECO:0007669"/>
    <property type="project" value="InterPro"/>
</dbReference>
<evidence type="ECO:0008006" key="4">
    <source>
        <dbReference type="Google" id="ProtNLM"/>
    </source>
</evidence>
<feature type="transmembrane region" description="Helical" evidence="1">
    <location>
        <begin position="185"/>
        <end position="204"/>
    </location>
</feature>
<evidence type="ECO:0000256" key="1">
    <source>
        <dbReference type="SAM" id="Phobius"/>
    </source>
</evidence>
<gene>
    <name evidence="2" type="ORF">CMC5_002130</name>
</gene>
<feature type="transmembrane region" description="Helical" evidence="1">
    <location>
        <begin position="54"/>
        <end position="75"/>
    </location>
</feature>
<evidence type="ECO:0000313" key="2">
    <source>
        <dbReference type="EMBL" id="AKT36100.1"/>
    </source>
</evidence>
<keyword evidence="3" id="KW-1185">Reference proteome</keyword>
<feature type="transmembrane region" description="Helical" evidence="1">
    <location>
        <begin position="102"/>
        <end position="122"/>
    </location>
</feature>
<feature type="transmembrane region" description="Helical" evidence="1">
    <location>
        <begin position="281"/>
        <end position="304"/>
    </location>
</feature>